<dbReference type="PANTHER" id="PTHR43340">
    <property type="entry name" value="HYPOXANTHINE-GUANINE PHOSPHORIBOSYLTRANSFERASE"/>
    <property type="match status" value="1"/>
</dbReference>
<dbReference type="GO" id="GO:0000287">
    <property type="term" value="F:magnesium ion binding"/>
    <property type="evidence" value="ECO:0007669"/>
    <property type="project" value="TreeGrafter"/>
</dbReference>
<dbReference type="NCBIfam" id="TIGR01203">
    <property type="entry name" value="HGPRTase"/>
    <property type="match status" value="1"/>
</dbReference>
<evidence type="ECO:0000256" key="13">
    <source>
        <dbReference type="RuleBase" id="RU364099"/>
    </source>
</evidence>
<dbReference type="UniPathway" id="UPA00591">
    <property type="reaction ID" value="UER00648"/>
</dbReference>
<keyword evidence="9 13" id="KW-0479">Metal-binding</keyword>
<dbReference type="GO" id="GO:0032264">
    <property type="term" value="P:IMP salvage"/>
    <property type="evidence" value="ECO:0007669"/>
    <property type="project" value="UniProtKB-UniPathway"/>
</dbReference>
<dbReference type="Gene3D" id="3.40.50.2020">
    <property type="match status" value="1"/>
</dbReference>
<dbReference type="FunFam" id="3.40.50.2020:FF:000053">
    <property type="entry name" value="Hypoxanthine phosphoribosyltransferase"/>
    <property type="match status" value="1"/>
</dbReference>
<evidence type="ECO:0000256" key="5">
    <source>
        <dbReference type="ARBA" id="ARBA00011895"/>
    </source>
</evidence>
<dbReference type="EMBL" id="HBHR01020923">
    <property type="protein sequence ID" value="CAD9872297.1"/>
    <property type="molecule type" value="Transcribed_RNA"/>
</dbReference>
<accession>A0A7S2V4H8</accession>
<dbReference type="InterPro" id="IPR000836">
    <property type="entry name" value="PRTase_dom"/>
</dbReference>
<reference evidence="15" key="1">
    <citation type="submission" date="2021-01" db="EMBL/GenBank/DDBJ databases">
        <authorList>
            <person name="Corre E."/>
            <person name="Pelletier E."/>
            <person name="Niang G."/>
            <person name="Scheremetjew M."/>
            <person name="Finn R."/>
            <person name="Kale V."/>
            <person name="Holt S."/>
            <person name="Cochrane G."/>
            <person name="Meng A."/>
            <person name="Brown T."/>
            <person name="Cohen L."/>
        </authorList>
    </citation>
    <scope>NUCLEOTIDE SEQUENCE</scope>
    <source>
        <strain evidence="15">CCMP1661</strain>
    </source>
</reference>
<evidence type="ECO:0000256" key="6">
    <source>
        <dbReference type="ARBA" id="ARBA00022490"/>
    </source>
</evidence>
<dbReference type="InterPro" id="IPR050408">
    <property type="entry name" value="HGPRT"/>
</dbReference>
<dbReference type="InterPro" id="IPR005904">
    <property type="entry name" value="Hxn_phspho_trans"/>
</dbReference>
<evidence type="ECO:0000313" key="15">
    <source>
        <dbReference type="EMBL" id="CAD9872297.1"/>
    </source>
</evidence>
<evidence type="ECO:0000256" key="2">
    <source>
        <dbReference type="ARBA" id="ARBA00004496"/>
    </source>
</evidence>
<evidence type="ECO:0000256" key="12">
    <source>
        <dbReference type="ARBA" id="ARBA00022842"/>
    </source>
</evidence>
<keyword evidence="6 13" id="KW-0963">Cytoplasm</keyword>
<dbReference type="GO" id="GO:0006178">
    <property type="term" value="P:guanine salvage"/>
    <property type="evidence" value="ECO:0007669"/>
    <property type="project" value="TreeGrafter"/>
</dbReference>
<comment type="pathway">
    <text evidence="3 13">Purine metabolism; IMP biosynthesis via salvage pathway; IMP from hypoxanthine: step 1/1.</text>
</comment>
<dbReference type="GO" id="GO:0006166">
    <property type="term" value="P:purine ribonucleoside salvage"/>
    <property type="evidence" value="ECO:0007669"/>
    <property type="project" value="UniProtKB-KW"/>
</dbReference>
<dbReference type="EC" id="2.4.2.8" evidence="5 13"/>
<evidence type="ECO:0000259" key="14">
    <source>
        <dbReference type="Pfam" id="PF00156"/>
    </source>
</evidence>
<keyword evidence="11 13" id="KW-0547">Nucleotide-binding</keyword>
<keyword evidence="12 13" id="KW-0460">Magnesium</keyword>
<sequence>MEFVAGKGNGGGVITVLMKKSYLESPLSRTPSLIQNESAERKEPVMIPDNFEFGLDDMMVPLHYRDSLENIMIPHGLVQDRIDKLAHDIRKTYSNITVHMLCVLKGGSIFFSDLLRALRTFHDFNDQSYVPFTFDFIRVKSYEGTESTGNVQISGGDVSRLQGRHVLLVEDIIDTGLTMQKLVPAMKAHGLASVRVASLLEKRTERSCGFKADFVGFSIPDKFVVGYCMDYNEWYRDLRHIAVINQAGIEKFKDEL</sequence>
<keyword evidence="10 13" id="KW-0660">Purine salvage</keyword>
<dbReference type="CDD" id="cd06223">
    <property type="entry name" value="PRTases_typeI"/>
    <property type="match status" value="1"/>
</dbReference>
<keyword evidence="7 13" id="KW-0328">Glycosyltransferase</keyword>
<comment type="catalytic activity">
    <reaction evidence="13">
        <text>IMP + diphosphate = hypoxanthine + 5-phospho-alpha-D-ribose 1-diphosphate</text>
        <dbReference type="Rhea" id="RHEA:17973"/>
        <dbReference type="ChEBI" id="CHEBI:17368"/>
        <dbReference type="ChEBI" id="CHEBI:33019"/>
        <dbReference type="ChEBI" id="CHEBI:58017"/>
        <dbReference type="ChEBI" id="CHEBI:58053"/>
        <dbReference type="EC" id="2.4.2.8"/>
    </reaction>
</comment>
<dbReference type="InterPro" id="IPR029057">
    <property type="entry name" value="PRTase-like"/>
</dbReference>
<dbReference type="Pfam" id="PF00156">
    <property type="entry name" value="Pribosyltran"/>
    <property type="match status" value="1"/>
</dbReference>
<evidence type="ECO:0000256" key="1">
    <source>
        <dbReference type="ARBA" id="ARBA00001946"/>
    </source>
</evidence>
<evidence type="ECO:0000256" key="8">
    <source>
        <dbReference type="ARBA" id="ARBA00022679"/>
    </source>
</evidence>
<name>A0A7S2V4H8_9STRA</name>
<organism evidence="15">
    <name type="scientific">Fibrocapsa japonica</name>
    <dbReference type="NCBI Taxonomy" id="94617"/>
    <lineage>
        <taxon>Eukaryota</taxon>
        <taxon>Sar</taxon>
        <taxon>Stramenopiles</taxon>
        <taxon>Ochrophyta</taxon>
        <taxon>Raphidophyceae</taxon>
        <taxon>Chattonellales</taxon>
        <taxon>Chattonellaceae</taxon>
        <taxon>Fibrocapsa</taxon>
    </lineage>
</organism>
<evidence type="ECO:0000256" key="4">
    <source>
        <dbReference type="ARBA" id="ARBA00008391"/>
    </source>
</evidence>
<dbReference type="SUPFAM" id="SSF53271">
    <property type="entry name" value="PRTase-like"/>
    <property type="match status" value="1"/>
</dbReference>
<evidence type="ECO:0000256" key="9">
    <source>
        <dbReference type="ARBA" id="ARBA00022723"/>
    </source>
</evidence>
<proteinExistence type="inferred from homology"/>
<dbReference type="GO" id="GO:0000166">
    <property type="term" value="F:nucleotide binding"/>
    <property type="evidence" value="ECO:0007669"/>
    <property type="project" value="UniProtKB-KW"/>
</dbReference>
<dbReference type="GO" id="GO:0046100">
    <property type="term" value="P:hypoxanthine metabolic process"/>
    <property type="evidence" value="ECO:0007669"/>
    <property type="project" value="TreeGrafter"/>
</dbReference>
<keyword evidence="8 13" id="KW-0808">Transferase</keyword>
<dbReference type="PANTHER" id="PTHR43340:SF1">
    <property type="entry name" value="HYPOXANTHINE PHOSPHORIBOSYLTRANSFERASE"/>
    <property type="match status" value="1"/>
</dbReference>
<comment type="cofactor">
    <cofactor evidence="1 13">
        <name>Mg(2+)</name>
        <dbReference type="ChEBI" id="CHEBI:18420"/>
    </cofactor>
</comment>
<gene>
    <name evidence="15" type="ORF">FJAP1339_LOCUS10618</name>
</gene>
<dbReference type="AlphaFoldDB" id="A0A7S2V4H8"/>
<evidence type="ECO:0000256" key="7">
    <source>
        <dbReference type="ARBA" id="ARBA00022676"/>
    </source>
</evidence>
<comment type="similarity">
    <text evidence="4 13">Belongs to the purine/pyrimidine phosphoribosyltransferase family.</text>
</comment>
<comment type="subcellular location">
    <subcellularLocation>
        <location evidence="2 13">Cytoplasm</location>
    </subcellularLocation>
</comment>
<feature type="domain" description="Phosphoribosyltransferase" evidence="14">
    <location>
        <begin position="79"/>
        <end position="231"/>
    </location>
</feature>
<evidence type="ECO:0000256" key="11">
    <source>
        <dbReference type="ARBA" id="ARBA00022741"/>
    </source>
</evidence>
<dbReference type="GO" id="GO:0032263">
    <property type="term" value="P:GMP salvage"/>
    <property type="evidence" value="ECO:0007669"/>
    <property type="project" value="TreeGrafter"/>
</dbReference>
<dbReference type="GO" id="GO:0004422">
    <property type="term" value="F:hypoxanthine phosphoribosyltransferase activity"/>
    <property type="evidence" value="ECO:0007669"/>
    <property type="project" value="InterPro"/>
</dbReference>
<evidence type="ECO:0000256" key="3">
    <source>
        <dbReference type="ARBA" id="ARBA00004669"/>
    </source>
</evidence>
<dbReference type="GO" id="GO:0005829">
    <property type="term" value="C:cytosol"/>
    <property type="evidence" value="ECO:0007669"/>
    <property type="project" value="TreeGrafter"/>
</dbReference>
<protein>
    <recommendedName>
        <fullName evidence="5 13">Hypoxanthine phosphoribosyltransferase</fullName>
        <ecNumber evidence="5 13">2.4.2.8</ecNumber>
    </recommendedName>
</protein>
<evidence type="ECO:0000256" key="10">
    <source>
        <dbReference type="ARBA" id="ARBA00022726"/>
    </source>
</evidence>